<protein>
    <submittedName>
        <fullName evidence="1">Uncharacterized protein</fullName>
    </submittedName>
</protein>
<evidence type="ECO:0000313" key="1">
    <source>
        <dbReference type="EMBL" id="TDH69837.1"/>
    </source>
</evidence>
<dbReference type="EMBL" id="SHOA02000007">
    <property type="protein sequence ID" value="TDH69837.1"/>
    <property type="molecule type" value="Genomic_DNA"/>
</dbReference>
<evidence type="ECO:0000313" key="2">
    <source>
        <dbReference type="Proteomes" id="UP000294530"/>
    </source>
</evidence>
<proteinExistence type="predicted"/>
<comment type="caution">
    <text evidence="1">The sequence shown here is derived from an EMBL/GenBank/DDBJ whole genome shotgun (WGS) entry which is preliminary data.</text>
</comment>
<keyword evidence="2" id="KW-1185">Reference proteome</keyword>
<accession>A0A976FN00</accession>
<organism evidence="1 2">
    <name type="scientific">Bremia lactucae</name>
    <name type="common">Lettuce downy mildew</name>
    <dbReference type="NCBI Taxonomy" id="4779"/>
    <lineage>
        <taxon>Eukaryota</taxon>
        <taxon>Sar</taxon>
        <taxon>Stramenopiles</taxon>
        <taxon>Oomycota</taxon>
        <taxon>Peronosporomycetes</taxon>
        <taxon>Peronosporales</taxon>
        <taxon>Peronosporaceae</taxon>
        <taxon>Bremia</taxon>
    </lineage>
</organism>
<gene>
    <name evidence="1" type="ORF">CCR75_002349</name>
</gene>
<dbReference type="RefSeq" id="XP_067819336.1">
    <property type="nucleotide sequence ID" value="XM_067960446.1"/>
</dbReference>
<dbReference type="OrthoDB" id="68698at2759"/>
<reference evidence="1 2" key="1">
    <citation type="journal article" date="2021" name="Genome Biol.">
        <title>AFLAP: assembly-free linkage analysis pipeline using k-mers from genome sequencing data.</title>
        <authorList>
            <person name="Fletcher K."/>
            <person name="Zhang L."/>
            <person name="Gil J."/>
            <person name="Han R."/>
            <person name="Cavanaugh K."/>
            <person name="Michelmore R."/>
        </authorList>
    </citation>
    <scope>NUCLEOTIDE SEQUENCE [LARGE SCALE GENOMIC DNA]</scope>
    <source>
        <strain evidence="1 2">SF5</strain>
    </source>
</reference>
<sequence>MFKGFHHLSTRQRSVSLYFLRNGNCAWIDRMGIAWGLGIEYMDNHVPKRDVTKIQGDQLVILLEGSLWDVDGGLDRLGRAEEMTRIYWCKHGYTRCNEDSYCLYKMTYCH</sequence>
<dbReference type="KEGG" id="blac:94346117"/>
<name>A0A976FN00_BRELC</name>
<dbReference type="GeneID" id="94346117"/>
<dbReference type="Proteomes" id="UP000294530">
    <property type="component" value="Unassembled WGS sequence"/>
</dbReference>
<dbReference type="AlphaFoldDB" id="A0A976FN00"/>